<feature type="transmembrane region" description="Helical" evidence="6">
    <location>
        <begin position="317"/>
        <end position="337"/>
    </location>
</feature>
<feature type="transmembrane region" description="Helical" evidence="6">
    <location>
        <begin position="232"/>
        <end position="256"/>
    </location>
</feature>
<dbReference type="SMART" id="SM01417">
    <property type="entry name" value="Solute_trans_a"/>
    <property type="match status" value="1"/>
</dbReference>
<organism evidence="7 8">
    <name type="scientific">Pelusios castaneus</name>
    <name type="common">West African mud turtle</name>
    <dbReference type="NCBI Taxonomy" id="367368"/>
    <lineage>
        <taxon>Eukaryota</taxon>
        <taxon>Metazoa</taxon>
        <taxon>Chordata</taxon>
        <taxon>Craniata</taxon>
        <taxon>Vertebrata</taxon>
        <taxon>Euteleostomi</taxon>
        <taxon>Archelosauria</taxon>
        <taxon>Testudinata</taxon>
        <taxon>Testudines</taxon>
        <taxon>Pleurodira</taxon>
        <taxon>Pelomedusidae</taxon>
        <taxon>Pelusios</taxon>
    </lineage>
</organism>
<evidence type="ECO:0000256" key="4">
    <source>
        <dbReference type="ARBA" id="ARBA00023136"/>
    </source>
</evidence>
<dbReference type="Pfam" id="PF03619">
    <property type="entry name" value="Solute_trans_a"/>
    <property type="match status" value="1"/>
</dbReference>
<keyword evidence="2 6" id="KW-0812">Transmembrane</keyword>
<reference evidence="7" key="1">
    <citation type="submission" date="2025-08" db="UniProtKB">
        <authorList>
            <consortium name="Ensembl"/>
        </authorList>
    </citation>
    <scope>IDENTIFICATION</scope>
</reference>
<dbReference type="GO" id="GO:0016020">
    <property type="term" value="C:membrane"/>
    <property type="evidence" value="ECO:0007669"/>
    <property type="project" value="UniProtKB-SubCell"/>
</dbReference>
<dbReference type="Proteomes" id="UP000694393">
    <property type="component" value="Unplaced"/>
</dbReference>
<evidence type="ECO:0000256" key="1">
    <source>
        <dbReference type="ARBA" id="ARBA00004141"/>
    </source>
</evidence>
<evidence type="ECO:0000256" key="2">
    <source>
        <dbReference type="ARBA" id="ARBA00022692"/>
    </source>
</evidence>
<dbReference type="AlphaFoldDB" id="A0A8C8SIR8"/>
<evidence type="ECO:0000256" key="6">
    <source>
        <dbReference type="SAM" id="Phobius"/>
    </source>
</evidence>
<feature type="transmembrane region" description="Helical" evidence="6">
    <location>
        <begin position="61"/>
        <end position="82"/>
    </location>
</feature>
<keyword evidence="8" id="KW-1185">Reference proteome</keyword>
<evidence type="ECO:0000256" key="5">
    <source>
        <dbReference type="SAM" id="MobiDB-lite"/>
    </source>
</evidence>
<keyword evidence="3 6" id="KW-1133">Transmembrane helix</keyword>
<evidence type="ECO:0000313" key="7">
    <source>
        <dbReference type="Ensembl" id="ENSPCEP00000020445.1"/>
    </source>
</evidence>
<keyword evidence="4 6" id="KW-0472">Membrane</keyword>
<dbReference type="InterPro" id="IPR005178">
    <property type="entry name" value="Ostalpha/TMEM184C"/>
</dbReference>
<reference evidence="7" key="2">
    <citation type="submission" date="2025-09" db="UniProtKB">
        <authorList>
            <consortium name="Ensembl"/>
        </authorList>
    </citation>
    <scope>IDENTIFICATION</scope>
</reference>
<sequence length="433" mass="48808">MNDTIHINVSSPTEGGVGVTSMAGRMLQTTIFPLTDSSHLSPEDGSHVRAIQNYTQDGQQIFLTTGAAQVISGIFVWSALILTFHQIYMHLRNYTIPNEQRYIIRILFIVPIYAFDSWLSLLLIGSHQYYVYFNSVRDCYEAFVIYSFLSLCFEYLGGESTIMSEIRGKPIVSSCLYGTCCLQGMSYSIGFLRFCKQATLQFCIVKPLMAIITIVLQAFGKYHDGDFNIHSGYLYITIIYNFSVSMALYALFLFYFATMELLRPFEPVLKFLTIKAVVFLSFWQGMLLAILEKCGVIPEVQIIDGKEVGAGTVAAGYQNFIICIEMLFAAIALRYAFTCQVYREKKENSTANLAPMQSISSGLKETMSPQDIVQDAIHNFSPTYQQYTQQSMQEAEMKEPGQNGHTAPKANGQTSKRSKNIEKRVLMLSDDEL</sequence>
<proteinExistence type="predicted"/>
<evidence type="ECO:0000313" key="8">
    <source>
        <dbReference type="Proteomes" id="UP000694393"/>
    </source>
</evidence>
<feature type="transmembrane region" description="Helical" evidence="6">
    <location>
        <begin position="268"/>
        <end position="291"/>
    </location>
</feature>
<accession>A0A8C8SIR8</accession>
<protein>
    <submittedName>
        <fullName evidence="7">Transmembrane protein 184A</fullName>
    </submittedName>
</protein>
<evidence type="ECO:0000256" key="3">
    <source>
        <dbReference type="ARBA" id="ARBA00022989"/>
    </source>
</evidence>
<feature type="transmembrane region" description="Helical" evidence="6">
    <location>
        <begin position="102"/>
        <end position="124"/>
    </location>
</feature>
<feature type="region of interest" description="Disordered" evidence="5">
    <location>
        <begin position="388"/>
        <end position="433"/>
    </location>
</feature>
<dbReference type="Ensembl" id="ENSPCET00000021145.1">
    <property type="protein sequence ID" value="ENSPCEP00000020445.1"/>
    <property type="gene ID" value="ENSPCEG00000015810.1"/>
</dbReference>
<comment type="subcellular location">
    <subcellularLocation>
        <location evidence="1">Membrane</location>
        <topology evidence="1">Multi-pass membrane protein</topology>
    </subcellularLocation>
</comment>
<dbReference type="PANTHER" id="PTHR23423">
    <property type="entry name" value="ORGANIC SOLUTE TRANSPORTER-RELATED"/>
    <property type="match status" value="1"/>
</dbReference>
<feature type="transmembrane region" description="Helical" evidence="6">
    <location>
        <begin position="199"/>
        <end position="220"/>
    </location>
</feature>
<name>A0A8C8SIR8_9SAUR</name>